<keyword evidence="1" id="KW-0732">Signal</keyword>
<gene>
    <name evidence="3" type="ORF">HETSPECPRED_009423</name>
</gene>
<dbReference type="AlphaFoldDB" id="A0A8H3G562"/>
<dbReference type="GO" id="GO:0016020">
    <property type="term" value="C:membrane"/>
    <property type="evidence" value="ECO:0007669"/>
    <property type="project" value="TreeGrafter"/>
</dbReference>
<proteinExistence type="predicted"/>
<evidence type="ECO:0000313" key="4">
    <source>
        <dbReference type="Proteomes" id="UP000664521"/>
    </source>
</evidence>
<evidence type="ECO:0000259" key="2">
    <source>
        <dbReference type="Pfam" id="PF00561"/>
    </source>
</evidence>
<dbReference type="InterPro" id="IPR050266">
    <property type="entry name" value="AB_hydrolase_sf"/>
</dbReference>
<feature type="signal peptide" evidence="1">
    <location>
        <begin position="1"/>
        <end position="17"/>
    </location>
</feature>
<dbReference type="OrthoDB" id="284184at2759"/>
<dbReference type="InterPro" id="IPR000073">
    <property type="entry name" value="AB_hydrolase_1"/>
</dbReference>
<organism evidence="3 4">
    <name type="scientific">Heterodermia speciosa</name>
    <dbReference type="NCBI Taxonomy" id="116794"/>
    <lineage>
        <taxon>Eukaryota</taxon>
        <taxon>Fungi</taxon>
        <taxon>Dikarya</taxon>
        <taxon>Ascomycota</taxon>
        <taxon>Pezizomycotina</taxon>
        <taxon>Lecanoromycetes</taxon>
        <taxon>OSLEUM clade</taxon>
        <taxon>Lecanoromycetidae</taxon>
        <taxon>Caliciales</taxon>
        <taxon>Physciaceae</taxon>
        <taxon>Heterodermia</taxon>
    </lineage>
</organism>
<dbReference type="PRINTS" id="PR00412">
    <property type="entry name" value="EPOXHYDRLASE"/>
</dbReference>
<evidence type="ECO:0000256" key="1">
    <source>
        <dbReference type="SAM" id="SignalP"/>
    </source>
</evidence>
<keyword evidence="4" id="KW-1185">Reference proteome</keyword>
<evidence type="ECO:0000313" key="3">
    <source>
        <dbReference type="EMBL" id="CAF9934994.1"/>
    </source>
</evidence>
<sequence>MLSLVTALAVLVHLVRATLIEPSSSSSSNCTINKHPDVSDLAGVDYAHHVRAARLASGNTYRYVHHRGHDLQKPTVLFLHGFPSSSYDWRHQFRHFSERGYGVLAPDLLGYGGTDKPTDVRAYTLKNQADQVNELLDCAGVGELVSVGHDLGSPLLSRFATYYPNRSLKYAFLDIGYSAPPLGLTAAGIAALNNYTLATGGYEPSGYWSFFNRTGAGKILDEHQDSFWSVLYTDNEPLYWKTVYGPTGALESFVKSNKRASTAGFLSAAQEEAIHRRIFAADRGGYDPALNHYRALYRDLNIGDENVIPKSAQNLTKPVLLLTAAQDPIGTPDRAERSTSPFASSFEVQEIDSGHFLMLEKADEVNKALSEFFEDI</sequence>
<dbReference type="SUPFAM" id="SSF53474">
    <property type="entry name" value="alpha/beta-Hydrolases"/>
    <property type="match status" value="1"/>
</dbReference>
<dbReference type="GO" id="GO:0047372">
    <property type="term" value="F:monoacylglycerol lipase activity"/>
    <property type="evidence" value="ECO:0007669"/>
    <property type="project" value="TreeGrafter"/>
</dbReference>
<feature type="domain" description="AB hydrolase-1" evidence="2">
    <location>
        <begin position="74"/>
        <end position="183"/>
    </location>
</feature>
<dbReference type="EMBL" id="CAJPDS010000079">
    <property type="protein sequence ID" value="CAF9934994.1"/>
    <property type="molecule type" value="Genomic_DNA"/>
</dbReference>
<reference evidence="3" key="1">
    <citation type="submission" date="2021-03" db="EMBL/GenBank/DDBJ databases">
        <authorList>
            <person name="Tagirdzhanova G."/>
        </authorList>
    </citation>
    <scope>NUCLEOTIDE SEQUENCE</scope>
</reference>
<protein>
    <recommendedName>
        <fullName evidence="2">AB hydrolase-1 domain-containing protein</fullName>
    </recommendedName>
</protein>
<dbReference type="GO" id="GO:0046464">
    <property type="term" value="P:acylglycerol catabolic process"/>
    <property type="evidence" value="ECO:0007669"/>
    <property type="project" value="TreeGrafter"/>
</dbReference>
<name>A0A8H3G562_9LECA</name>
<dbReference type="InterPro" id="IPR029058">
    <property type="entry name" value="AB_hydrolase_fold"/>
</dbReference>
<accession>A0A8H3G562</accession>
<dbReference type="Proteomes" id="UP000664521">
    <property type="component" value="Unassembled WGS sequence"/>
</dbReference>
<dbReference type="InterPro" id="IPR000639">
    <property type="entry name" value="Epox_hydrolase-like"/>
</dbReference>
<comment type="caution">
    <text evidence="3">The sequence shown here is derived from an EMBL/GenBank/DDBJ whole genome shotgun (WGS) entry which is preliminary data.</text>
</comment>
<dbReference type="Pfam" id="PF00561">
    <property type="entry name" value="Abhydrolase_1"/>
    <property type="match status" value="1"/>
</dbReference>
<dbReference type="PANTHER" id="PTHR43798:SF33">
    <property type="entry name" value="HYDROLASE, PUTATIVE (AFU_ORTHOLOGUE AFUA_2G14860)-RELATED"/>
    <property type="match status" value="1"/>
</dbReference>
<dbReference type="PANTHER" id="PTHR43798">
    <property type="entry name" value="MONOACYLGLYCEROL LIPASE"/>
    <property type="match status" value="1"/>
</dbReference>
<feature type="chain" id="PRO_5034416454" description="AB hydrolase-1 domain-containing protein" evidence="1">
    <location>
        <begin position="18"/>
        <end position="376"/>
    </location>
</feature>
<dbReference type="Gene3D" id="3.40.50.1820">
    <property type="entry name" value="alpha/beta hydrolase"/>
    <property type="match status" value="1"/>
</dbReference>